<feature type="domain" description="AAA" evidence="1">
    <location>
        <begin position="5"/>
        <end position="174"/>
    </location>
</feature>
<dbReference type="PANTHER" id="PTHR13696:SF52">
    <property type="entry name" value="PARA FAMILY PROTEIN CT_582"/>
    <property type="match status" value="1"/>
</dbReference>
<evidence type="ECO:0000259" key="1">
    <source>
        <dbReference type="Pfam" id="PF13614"/>
    </source>
</evidence>
<proteinExistence type="predicted"/>
<dbReference type="Gene3D" id="3.40.50.300">
    <property type="entry name" value="P-loop containing nucleotide triphosphate hydrolases"/>
    <property type="match status" value="1"/>
</dbReference>
<dbReference type="PANTHER" id="PTHR13696">
    <property type="entry name" value="P-LOOP CONTAINING NUCLEOSIDE TRIPHOSPHATE HYDROLASE"/>
    <property type="match status" value="1"/>
</dbReference>
<organism evidence="2 3">
    <name type="scientific">Prauserella salsuginis</name>
    <dbReference type="NCBI Taxonomy" id="387889"/>
    <lineage>
        <taxon>Bacteria</taxon>
        <taxon>Bacillati</taxon>
        <taxon>Actinomycetota</taxon>
        <taxon>Actinomycetes</taxon>
        <taxon>Pseudonocardiales</taxon>
        <taxon>Pseudonocardiaceae</taxon>
        <taxon>Prauserella</taxon>
        <taxon>Prauserella salsuginis group</taxon>
    </lineage>
</organism>
<dbReference type="InterPro" id="IPR050678">
    <property type="entry name" value="DNA_Partitioning_ATPase"/>
</dbReference>
<keyword evidence="3" id="KW-1185">Reference proteome</keyword>
<sequence length="265" mass="28634">MSYRIAIGNNKGGTGKTTTTVQLAAGLCQQGKRVLVVDMDPQANASRRLGFRFQESDPVPTISEAIKADSKGIAADAITAIGWETPYRDFIDLIPSRFDLENRISEAAVLGAISRLRKALDGADDRYDFTLIDCPPSLGHLTQLALAAVDAVVCTLEPEYDAVEAAVRTRDFIDAQAAELKNPGLTVIGYIVNRVRTSLGAHDFQLEGLPDLFGDRVWVHLAERTAVKDAADAAVPLAEIKSQSAREQAAAYRELAARLIKEAGR</sequence>
<name>A0ABW6GC71_9PSEU</name>
<dbReference type="SUPFAM" id="SSF52540">
    <property type="entry name" value="P-loop containing nucleoside triphosphate hydrolases"/>
    <property type="match status" value="1"/>
</dbReference>
<dbReference type="Proteomes" id="UP001598673">
    <property type="component" value="Unassembled WGS sequence"/>
</dbReference>
<dbReference type="InterPro" id="IPR025669">
    <property type="entry name" value="AAA_dom"/>
</dbReference>
<dbReference type="PIRSF" id="PIRSF009320">
    <property type="entry name" value="Nuc_binding_HP_1000"/>
    <property type="match status" value="1"/>
</dbReference>
<evidence type="ECO:0000313" key="3">
    <source>
        <dbReference type="Proteomes" id="UP001598673"/>
    </source>
</evidence>
<protein>
    <submittedName>
        <fullName evidence="2">ParA family protein</fullName>
    </submittedName>
</protein>
<dbReference type="RefSeq" id="WP_377541219.1">
    <property type="nucleotide sequence ID" value="NZ_JBHXCV010000033.1"/>
</dbReference>
<reference evidence="2 3" key="1">
    <citation type="submission" date="2024-09" db="EMBL/GenBank/DDBJ databases">
        <title>The Natural Products Discovery Center: Release of the First 8490 Sequenced Strains for Exploring Actinobacteria Biosynthetic Diversity.</title>
        <authorList>
            <person name="Kalkreuter E."/>
            <person name="Kautsar S.A."/>
            <person name="Yang D."/>
            <person name="Bader C.D."/>
            <person name="Teijaro C.N."/>
            <person name="Fluegel L."/>
            <person name="Davis C.M."/>
            <person name="Simpson J.R."/>
            <person name="Lauterbach L."/>
            <person name="Steele A.D."/>
            <person name="Gui C."/>
            <person name="Meng S."/>
            <person name="Li G."/>
            <person name="Viehrig K."/>
            <person name="Ye F."/>
            <person name="Su P."/>
            <person name="Kiefer A.F."/>
            <person name="Nichols A."/>
            <person name="Cepeda A.J."/>
            <person name="Yan W."/>
            <person name="Fan B."/>
            <person name="Jiang Y."/>
            <person name="Adhikari A."/>
            <person name="Zheng C.-J."/>
            <person name="Schuster L."/>
            <person name="Cowan T.M."/>
            <person name="Smanski M.J."/>
            <person name="Chevrette M.G."/>
            <person name="De Carvalho L.P.S."/>
            <person name="Shen B."/>
        </authorList>
    </citation>
    <scope>NUCLEOTIDE SEQUENCE [LARGE SCALE GENOMIC DNA]</scope>
    <source>
        <strain evidence="2 3">NPDC060353</strain>
    </source>
</reference>
<gene>
    <name evidence="2" type="ORF">ACFWGY_25945</name>
</gene>
<dbReference type="CDD" id="cd02042">
    <property type="entry name" value="ParAB_family"/>
    <property type="match status" value="1"/>
</dbReference>
<accession>A0ABW6GC71</accession>
<dbReference type="InterPro" id="IPR027417">
    <property type="entry name" value="P-loop_NTPase"/>
</dbReference>
<dbReference type="Pfam" id="PF13614">
    <property type="entry name" value="AAA_31"/>
    <property type="match status" value="1"/>
</dbReference>
<dbReference type="EMBL" id="JBHXCV010000033">
    <property type="protein sequence ID" value="MFD6796786.1"/>
    <property type="molecule type" value="Genomic_DNA"/>
</dbReference>
<evidence type="ECO:0000313" key="2">
    <source>
        <dbReference type="EMBL" id="MFD6796786.1"/>
    </source>
</evidence>
<comment type="caution">
    <text evidence="2">The sequence shown here is derived from an EMBL/GenBank/DDBJ whole genome shotgun (WGS) entry which is preliminary data.</text>
</comment>